<dbReference type="InterPro" id="IPR035104">
    <property type="entry name" value="Ribosomal_protein_S1-like"/>
</dbReference>
<protein>
    <submittedName>
        <fullName evidence="5">30S ribosomal protein S1</fullName>
    </submittedName>
</protein>
<dbReference type="PROSITE" id="PS50126">
    <property type="entry name" value="S1"/>
    <property type="match status" value="4"/>
</dbReference>
<gene>
    <name evidence="5" type="primary">rpsA</name>
    <name evidence="5" type="ORF">KHM83_08295</name>
</gene>
<dbReference type="Proteomes" id="UP000746471">
    <property type="component" value="Unassembled WGS sequence"/>
</dbReference>
<accession>A0ABS5PNB8</accession>
<dbReference type="PANTHER" id="PTHR10724:SF7">
    <property type="entry name" value="SMALL RIBOSOMAL SUBUNIT PROTEIN BS1C"/>
    <property type="match status" value="1"/>
</dbReference>
<dbReference type="CDD" id="cd05688">
    <property type="entry name" value="S1_RPS1_repeat_ec3"/>
    <property type="match status" value="1"/>
</dbReference>
<dbReference type="GO" id="GO:0005840">
    <property type="term" value="C:ribosome"/>
    <property type="evidence" value="ECO:0007669"/>
    <property type="project" value="UniProtKB-KW"/>
</dbReference>
<dbReference type="EMBL" id="JAHBCL010000012">
    <property type="protein sequence ID" value="MBS7526674.1"/>
    <property type="molecule type" value="Genomic_DNA"/>
</dbReference>
<dbReference type="CDD" id="cd05687">
    <property type="entry name" value="S1_RPS1_repeat_ec1_hs1"/>
    <property type="match status" value="1"/>
</dbReference>
<dbReference type="RefSeq" id="WP_213236534.1">
    <property type="nucleotide sequence ID" value="NZ_JAHBCL010000012.1"/>
</dbReference>
<dbReference type="Pfam" id="PF00575">
    <property type="entry name" value="S1"/>
    <property type="match status" value="4"/>
</dbReference>
<reference evidence="5 6" key="1">
    <citation type="submission" date="2021-05" db="EMBL/GenBank/DDBJ databases">
        <title>Fusibacter ferrireducens sp. nov., an anaerobic, sulfur- and Fe-reducing bacterium isolated from the mangrove sediment.</title>
        <authorList>
            <person name="Qiu D."/>
        </authorList>
    </citation>
    <scope>NUCLEOTIDE SEQUENCE [LARGE SCALE GENOMIC DNA]</scope>
    <source>
        <strain evidence="5 6">DSM 12116</strain>
    </source>
</reference>
<dbReference type="CDD" id="cd04465">
    <property type="entry name" value="S1_RPS1_repeat_ec2_hs2"/>
    <property type="match status" value="1"/>
</dbReference>
<evidence type="ECO:0000259" key="4">
    <source>
        <dbReference type="PROSITE" id="PS50126"/>
    </source>
</evidence>
<dbReference type="PRINTS" id="PR00681">
    <property type="entry name" value="RIBOSOMALS1"/>
</dbReference>
<evidence type="ECO:0000256" key="2">
    <source>
        <dbReference type="ARBA" id="ARBA00022980"/>
    </source>
</evidence>
<dbReference type="InterPro" id="IPR050437">
    <property type="entry name" value="Ribos_protein_bS1-like"/>
</dbReference>
<organism evidence="5 6">
    <name type="scientific">Fusibacter paucivorans</name>
    <dbReference type="NCBI Taxonomy" id="76009"/>
    <lineage>
        <taxon>Bacteria</taxon>
        <taxon>Bacillati</taxon>
        <taxon>Bacillota</taxon>
        <taxon>Clostridia</taxon>
        <taxon>Eubacteriales</taxon>
        <taxon>Eubacteriales Family XII. Incertae Sedis</taxon>
        <taxon>Fusibacter</taxon>
    </lineage>
</organism>
<sequence>MENHSSMAEMMEQIEESLKIPRRGSIVKGSVIQVNEDVVIVNVGYKSDGVIPKNEISSDPNFDNFKNFHEGDELDVYVVSHDNGEGNILLSLRKVNVDKDWEELDKLNEEDAEITVKITESVNGGLIAFYKEIRGFVPASQLSDRFVKNLKPYVGQDLKVKIVEINKQKRRAVFSHKEFAIREKAAQREAFWQTIEIGKIVKGEVKRLTNFGAFVDIGGMDGLVHVTEMSWGRIKPASEFVKVGDKIDVKIIDANKEENKISLSIKQLTEEPWATFESKYYVDDIYDGKIVNLTDFGAFVELEPGIEGLVHVSHIAKEHVEKPEDVLNINQIVTVKILEYNVEEKKVKLSMKAVEDMDVVEEADDFVEEDM</sequence>
<evidence type="ECO:0000256" key="3">
    <source>
        <dbReference type="ARBA" id="ARBA00023274"/>
    </source>
</evidence>
<feature type="domain" description="S1 motif" evidence="4">
    <location>
        <begin position="111"/>
        <end position="177"/>
    </location>
</feature>
<feature type="domain" description="S1 motif" evidence="4">
    <location>
        <begin position="24"/>
        <end position="93"/>
    </location>
</feature>
<dbReference type="Gene3D" id="2.40.50.140">
    <property type="entry name" value="Nucleic acid-binding proteins"/>
    <property type="match status" value="4"/>
</dbReference>
<evidence type="ECO:0000313" key="6">
    <source>
        <dbReference type="Proteomes" id="UP000746471"/>
    </source>
</evidence>
<evidence type="ECO:0000256" key="1">
    <source>
        <dbReference type="ARBA" id="ARBA00006767"/>
    </source>
</evidence>
<name>A0ABS5PNB8_9FIRM</name>
<dbReference type="InterPro" id="IPR012340">
    <property type="entry name" value="NA-bd_OB-fold"/>
</dbReference>
<keyword evidence="3" id="KW-0687">Ribonucleoprotein</keyword>
<feature type="domain" description="S1 motif" evidence="4">
    <location>
        <begin position="198"/>
        <end position="266"/>
    </location>
</feature>
<dbReference type="InterPro" id="IPR003029">
    <property type="entry name" value="S1_domain"/>
</dbReference>
<comment type="similarity">
    <text evidence="1">Belongs to the bacterial ribosomal protein bS1 family.</text>
</comment>
<evidence type="ECO:0000313" key="5">
    <source>
        <dbReference type="EMBL" id="MBS7526674.1"/>
    </source>
</evidence>
<dbReference type="SMART" id="SM00316">
    <property type="entry name" value="S1"/>
    <property type="match status" value="4"/>
</dbReference>
<dbReference type="PANTHER" id="PTHR10724">
    <property type="entry name" value="30S RIBOSOMAL PROTEIN S1"/>
    <property type="match status" value="1"/>
</dbReference>
<comment type="caution">
    <text evidence="5">The sequence shown here is derived from an EMBL/GenBank/DDBJ whole genome shotgun (WGS) entry which is preliminary data.</text>
</comment>
<keyword evidence="6" id="KW-1185">Reference proteome</keyword>
<keyword evidence="2 5" id="KW-0689">Ribosomal protein</keyword>
<dbReference type="NCBIfam" id="NF005208">
    <property type="entry name" value="PRK06676.1"/>
    <property type="match status" value="1"/>
</dbReference>
<feature type="domain" description="S1 motif" evidence="4">
    <location>
        <begin position="283"/>
        <end position="352"/>
    </location>
</feature>
<proteinExistence type="inferred from homology"/>
<dbReference type="SUPFAM" id="SSF50249">
    <property type="entry name" value="Nucleic acid-binding proteins"/>
    <property type="match status" value="4"/>
</dbReference>